<dbReference type="GO" id="GO:0005509">
    <property type="term" value="F:calcium ion binding"/>
    <property type="evidence" value="ECO:0007669"/>
    <property type="project" value="InterPro"/>
</dbReference>
<feature type="signal peptide" evidence="8">
    <location>
        <begin position="1"/>
        <end position="19"/>
    </location>
</feature>
<name>A0AAE0VMF0_9BIVA</name>
<reference evidence="10" key="2">
    <citation type="journal article" date="2021" name="Genome Biol. Evol.">
        <title>Developing a high-quality reference genome for a parasitic bivalve with doubly uniparental inheritance (Bivalvia: Unionida).</title>
        <authorList>
            <person name="Smith C.H."/>
        </authorList>
    </citation>
    <scope>NUCLEOTIDE SEQUENCE</scope>
    <source>
        <strain evidence="10">CHS0354</strain>
        <tissue evidence="10">Mantle</tissue>
    </source>
</reference>
<evidence type="ECO:0000256" key="5">
    <source>
        <dbReference type="ARBA" id="ARBA00023157"/>
    </source>
</evidence>
<evidence type="ECO:0000256" key="3">
    <source>
        <dbReference type="ARBA" id="ARBA00022729"/>
    </source>
</evidence>
<reference evidence="10" key="3">
    <citation type="submission" date="2023-05" db="EMBL/GenBank/DDBJ databases">
        <authorList>
            <person name="Smith C.H."/>
        </authorList>
    </citation>
    <scope>NUCLEOTIDE SEQUENCE</scope>
    <source>
        <strain evidence="10">CHS0354</strain>
        <tissue evidence="10">Mantle</tissue>
    </source>
</reference>
<feature type="disulfide bond" evidence="7">
    <location>
        <begin position="400"/>
        <end position="419"/>
    </location>
</feature>
<proteinExistence type="predicted"/>
<dbReference type="GO" id="GO:0050840">
    <property type="term" value="F:extracellular matrix binding"/>
    <property type="evidence" value="ECO:0007669"/>
    <property type="project" value="TreeGrafter"/>
</dbReference>
<feature type="chain" id="PRO_5041948700" description="Thyroglobulin type-1 domain-containing protein" evidence="8">
    <location>
        <begin position="20"/>
        <end position="470"/>
    </location>
</feature>
<dbReference type="Gene3D" id="4.10.800.10">
    <property type="entry name" value="Thyroglobulin type-1"/>
    <property type="match status" value="1"/>
</dbReference>
<evidence type="ECO:0000256" key="4">
    <source>
        <dbReference type="ARBA" id="ARBA00022837"/>
    </source>
</evidence>
<sequence>MRVILCLAILFALVCLNESKKHKKKDELFKDVKKPSAVPFHKGFKYDRRGHRKHLHPKQMKSLSVHDSDWLKDPHLQFSTDCKRECLKRQVCIKSTKTAEEKCVTRQYIKEGRRLFNNFHDKKRISKQDATGTHDLHKAEMVKKLDQAEHIKEGYEMLKDYKGEKIFGKGEHPLKGDKHLHPDHKHMDIHHTLEQAEKVQNAYERYHDSHSKMHHGTLHGKKDASRVEGKKHDYHHKDAVHKNIDKIIPVEMTGSIKENKECTPSGMHEIRKRLNGWFVMLHTEKRIQHHLHKDKHPDTIPENMTATVKHHRAPRSASLHEAIESESHGHCKCSKSVMWEFRHLDVNHDHHLSNKELSVIEEIHNEACIRPFLEGIDLNKDNKLIKQEWCCALADIVPPCYERLRNLDPKAGKEWIPHCDSEGYYQREQCDVRIGDCWCVDLNGNEIQSTRKHGNAHCGHFDPLGNKRQL</sequence>
<dbReference type="PANTHER" id="PTHR13866:SF14">
    <property type="entry name" value="BM-40"/>
    <property type="match status" value="1"/>
</dbReference>
<dbReference type="SMART" id="SM00211">
    <property type="entry name" value="TY"/>
    <property type="match status" value="1"/>
</dbReference>
<dbReference type="GO" id="GO:0005518">
    <property type="term" value="F:collagen binding"/>
    <property type="evidence" value="ECO:0007669"/>
    <property type="project" value="TreeGrafter"/>
</dbReference>
<gene>
    <name evidence="10" type="ORF">CHS0354_005647</name>
</gene>
<dbReference type="Proteomes" id="UP001195483">
    <property type="component" value="Unassembled WGS sequence"/>
</dbReference>
<organism evidence="10 11">
    <name type="scientific">Potamilus streckersoni</name>
    <dbReference type="NCBI Taxonomy" id="2493646"/>
    <lineage>
        <taxon>Eukaryota</taxon>
        <taxon>Metazoa</taxon>
        <taxon>Spiralia</taxon>
        <taxon>Lophotrochozoa</taxon>
        <taxon>Mollusca</taxon>
        <taxon>Bivalvia</taxon>
        <taxon>Autobranchia</taxon>
        <taxon>Heteroconchia</taxon>
        <taxon>Palaeoheterodonta</taxon>
        <taxon>Unionida</taxon>
        <taxon>Unionoidea</taxon>
        <taxon>Unionidae</taxon>
        <taxon>Ambleminae</taxon>
        <taxon>Lampsilini</taxon>
        <taxon>Potamilus</taxon>
    </lineage>
</organism>
<dbReference type="InterPro" id="IPR000716">
    <property type="entry name" value="Thyroglobulin_1"/>
</dbReference>
<feature type="domain" description="Thyroglobulin type-1" evidence="9">
    <location>
        <begin position="397"/>
        <end position="458"/>
    </location>
</feature>
<dbReference type="PANTHER" id="PTHR13866">
    <property type="entry name" value="SPARC OSTEONECTIN"/>
    <property type="match status" value="1"/>
</dbReference>
<keyword evidence="3 8" id="KW-0732">Signal</keyword>
<dbReference type="AlphaFoldDB" id="A0AAE0VMF0"/>
<reference evidence="10" key="1">
    <citation type="journal article" date="2021" name="Genome Biol. Evol.">
        <title>A High-Quality Reference Genome for a Parasitic Bivalve with Doubly Uniparental Inheritance (Bivalvia: Unionida).</title>
        <authorList>
            <person name="Smith C.H."/>
        </authorList>
    </citation>
    <scope>NUCLEOTIDE SEQUENCE</scope>
    <source>
        <strain evidence="10">CHS0354</strain>
    </source>
</reference>
<evidence type="ECO:0000256" key="8">
    <source>
        <dbReference type="SAM" id="SignalP"/>
    </source>
</evidence>
<feature type="disulfide bond" evidence="7">
    <location>
        <begin position="430"/>
        <end position="437"/>
    </location>
</feature>
<comment type="caution">
    <text evidence="10">The sequence shown here is derived from an EMBL/GenBank/DDBJ whole genome shotgun (WGS) entry which is preliminary data.</text>
</comment>
<protein>
    <recommendedName>
        <fullName evidence="9">Thyroglobulin type-1 domain-containing protein</fullName>
    </recommendedName>
</protein>
<dbReference type="Pfam" id="PF10591">
    <property type="entry name" value="SPARC_Ca_bdg"/>
    <property type="match status" value="1"/>
</dbReference>
<evidence type="ECO:0000256" key="2">
    <source>
        <dbReference type="ARBA" id="ARBA00022525"/>
    </source>
</evidence>
<dbReference type="Pfam" id="PF00086">
    <property type="entry name" value="Thyroglobulin_1"/>
    <property type="match status" value="1"/>
</dbReference>
<keyword evidence="5 7" id="KW-1015">Disulfide bond</keyword>
<evidence type="ECO:0000313" key="11">
    <source>
        <dbReference type="Proteomes" id="UP001195483"/>
    </source>
</evidence>
<keyword evidence="6" id="KW-0325">Glycoprotein</keyword>
<comment type="subcellular location">
    <subcellularLocation>
        <location evidence="1">Secreted</location>
    </subcellularLocation>
</comment>
<dbReference type="Gene3D" id="1.10.238.10">
    <property type="entry name" value="EF-hand"/>
    <property type="match status" value="1"/>
</dbReference>
<dbReference type="EMBL" id="JAEAOA010000398">
    <property type="protein sequence ID" value="KAK3583006.1"/>
    <property type="molecule type" value="Genomic_DNA"/>
</dbReference>
<dbReference type="InterPro" id="IPR019577">
    <property type="entry name" value="SPARC/Testican_Ca-bd-dom"/>
</dbReference>
<dbReference type="InterPro" id="IPR036857">
    <property type="entry name" value="Thyroglobulin_1_sf"/>
</dbReference>
<dbReference type="PROSITE" id="PS00018">
    <property type="entry name" value="EF_HAND_1"/>
    <property type="match status" value="1"/>
</dbReference>
<evidence type="ECO:0000256" key="7">
    <source>
        <dbReference type="PROSITE-ProRule" id="PRU00500"/>
    </source>
</evidence>
<dbReference type="CDD" id="cd00191">
    <property type="entry name" value="TY"/>
    <property type="match status" value="1"/>
</dbReference>
<keyword evidence="4" id="KW-0106">Calcium</keyword>
<dbReference type="GO" id="GO:0005615">
    <property type="term" value="C:extracellular space"/>
    <property type="evidence" value="ECO:0007669"/>
    <property type="project" value="TreeGrafter"/>
</dbReference>
<evidence type="ECO:0000313" key="10">
    <source>
        <dbReference type="EMBL" id="KAK3583006.1"/>
    </source>
</evidence>
<dbReference type="SUPFAM" id="SSF57610">
    <property type="entry name" value="Thyroglobulin type-1 domain"/>
    <property type="match status" value="1"/>
</dbReference>
<dbReference type="PROSITE" id="PS00484">
    <property type="entry name" value="THYROGLOBULIN_1_1"/>
    <property type="match status" value="1"/>
</dbReference>
<dbReference type="InterPro" id="IPR011992">
    <property type="entry name" value="EF-hand-dom_pair"/>
</dbReference>
<evidence type="ECO:0000256" key="1">
    <source>
        <dbReference type="ARBA" id="ARBA00004613"/>
    </source>
</evidence>
<dbReference type="PROSITE" id="PS51162">
    <property type="entry name" value="THYROGLOBULIN_1_2"/>
    <property type="match status" value="1"/>
</dbReference>
<comment type="caution">
    <text evidence="7">Lacks conserved residue(s) required for the propagation of feature annotation.</text>
</comment>
<evidence type="ECO:0000256" key="6">
    <source>
        <dbReference type="ARBA" id="ARBA00023180"/>
    </source>
</evidence>
<dbReference type="InterPro" id="IPR018247">
    <property type="entry name" value="EF_Hand_1_Ca_BS"/>
</dbReference>
<evidence type="ECO:0000259" key="9">
    <source>
        <dbReference type="PROSITE" id="PS51162"/>
    </source>
</evidence>
<keyword evidence="11" id="KW-1185">Reference proteome</keyword>
<keyword evidence="2" id="KW-0964">Secreted</keyword>
<dbReference type="SUPFAM" id="SSF47473">
    <property type="entry name" value="EF-hand"/>
    <property type="match status" value="1"/>
</dbReference>
<accession>A0AAE0VMF0</accession>